<comment type="similarity">
    <text evidence="3">Belongs to the PMEI family.</text>
</comment>
<dbReference type="NCBIfam" id="TIGR01614">
    <property type="entry name" value="PME_inhib"/>
    <property type="match status" value="1"/>
</dbReference>
<feature type="signal peptide" evidence="4">
    <location>
        <begin position="1"/>
        <end position="28"/>
    </location>
</feature>
<feature type="chain" id="PRO_5041359319" description="Pectinesterase inhibitor domain-containing protein" evidence="4">
    <location>
        <begin position="29"/>
        <end position="185"/>
    </location>
</feature>
<sequence length="185" mass="20564">MAPPCIKFFVSLVLSLAAVSHLFIHSNADTDLITNICNEADDVQYCLQLFLGDPRSETVDLHGLALIAIQTTINKIQDTLDMKISDLVREITDPVGKQRIGVCQSDYTKAVTTYKNVFQSTDKNAYQDAIDGLRQGSNDVVDCQDIYRTKDPIAESPLSAENIEISIKLTGVILTVIEYLIRNQR</sequence>
<dbReference type="SUPFAM" id="SSF101148">
    <property type="entry name" value="Plant invertase/pectin methylesterase inhibitor"/>
    <property type="match status" value="1"/>
</dbReference>
<reference evidence="6" key="1">
    <citation type="journal article" date="2022" name="Plant J.">
        <title>Strategies of tolerance reflected in two North American maple genomes.</title>
        <authorList>
            <person name="McEvoy S.L."/>
            <person name="Sezen U.U."/>
            <person name="Trouern-Trend A."/>
            <person name="McMahon S.M."/>
            <person name="Schaberg P.G."/>
            <person name="Yang J."/>
            <person name="Wegrzyn J.L."/>
            <person name="Swenson N.G."/>
        </authorList>
    </citation>
    <scope>NUCLEOTIDE SEQUENCE</scope>
    <source>
        <strain evidence="6">NS2018</strain>
    </source>
</reference>
<organism evidence="6 7">
    <name type="scientific">Acer saccharum</name>
    <name type="common">Sugar maple</name>
    <dbReference type="NCBI Taxonomy" id="4024"/>
    <lineage>
        <taxon>Eukaryota</taxon>
        <taxon>Viridiplantae</taxon>
        <taxon>Streptophyta</taxon>
        <taxon>Embryophyta</taxon>
        <taxon>Tracheophyta</taxon>
        <taxon>Spermatophyta</taxon>
        <taxon>Magnoliopsida</taxon>
        <taxon>eudicotyledons</taxon>
        <taxon>Gunneridae</taxon>
        <taxon>Pentapetalae</taxon>
        <taxon>rosids</taxon>
        <taxon>malvids</taxon>
        <taxon>Sapindales</taxon>
        <taxon>Sapindaceae</taxon>
        <taxon>Hippocastanoideae</taxon>
        <taxon>Acereae</taxon>
        <taxon>Acer</taxon>
    </lineage>
</organism>
<name>A0AA39S2N3_ACESA</name>
<dbReference type="AlphaFoldDB" id="A0AA39S2N3"/>
<dbReference type="Gene3D" id="1.20.140.40">
    <property type="entry name" value="Invertase/pectin methylesterase inhibitor family protein"/>
    <property type="match status" value="1"/>
</dbReference>
<keyword evidence="1 4" id="KW-0732">Signal</keyword>
<dbReference type="InterPro" id="IPR035513">
    <property type="entry name" value="Invertase/methylesterase_inhib"/>
</dbReference>
<dbReference type="InterPro" id="IPR006501">
    <property type="entry name" value="Pectinesterase_inhib_dom"/>
</dbReference>
<evidence type="ECO:0000256" key="3">
    <source>
        <dbReference type="ARBA" id="ARBA00038471"/>
    </source>
</evidence>
<gene>
    <name evidence="6" type="ORF">LWI29_031292</name>
</gene>
<reference evidence="6" key="2">
    <citation type="submission" date="2023-06" db="EMBL/GenBank/DDBJ databases">
        <authorList>
            <person name="Swenson N.G."/>
            <person name="Wegrzyn J.L."/>
            <person name="Mcevoy S.L."/>
        </authorList>
    </citation>
    <scope>NUCLEOTIDE SEQUENCE</scope>
    <source>
        <strain evidence="6">NS2018</strain>
        <tissue evidence="6">Leaf</tissue>
    </source>
</reference>
<evidence type="ECO:0000256" key="2">
    <source>
        <dbReference type="ARBA" id="ARBA00023157"/>
    </source>
</evidence>
<dbReference type="GO" id="GO:0046910">
    <property type="term" value="F:pectinesterase inhibitor activity"/>
    <property type="evidence" value="ECO:0007669"/>
    <property type="project" value="InterPro"/>
</dbReference>
<dbReference type="InterPro" id="IPR034086">
    <property type="entry name" value="PMEI_plant"/>
</dbReference>
<comment type="caution">
    <text evidence="6">The sequence shown here is derived from an EMBL/GenBank/DDBJ whole genome shotgun (WGS) entry which is preliminary data.</text>
</comment>
<dbReference type="Proteomes" id="UP001168877">
    <property type="component" value="Unassembled WGS sequence"/>
</dbReference>
<evidence type="ECO:0000256" key="4">
    <source>
        <dbReference type="SAM" id="SignalP"/>
    </source>
</evidence>
<dbReference type="Pfam" id="PF04043">
    <property type="entry name" value="PMEI"/>
    <property type="match status" value="1"/>
</dbReference>
<evidence type="ECO:0000256" key="1">
    <source>
        <dbReference type="ARBA" id="ARBA00022729"/>
    </source>
</evidence>
<keyword evidence="7" id="KW-1185">Reference proteome</keyword>
<accession>A0AA39S2N3</accession>
<protein>
    <recommendedName>
        <fullName evidence="5">Pectinesterase inhibitor domain-containing protein</fullName>
    </recommendedName>
</protein>
<feature type="domain" description="Pectinesterase inhibitor" evidence="5">
    <location>
        <begin position="28"/>
        <end position="176"/>
    </location>
</feature>
<dbReference type="SMART" id="SM00856">
    <property type="entry name" value="PMEI"/>
    <property type="match status" value="1"/>
</dbReference>
<evidence type="ECO:0000313" key="7">
    <source>
        <dbReference type="Proteomes" id="UP001168877"/>
    </source>
</evidence>
<dbReference type="CDD" id="cd15797">
    <property type="entry name" value="PMEI"/>
    <property type="match status" value="1"/>
</dbReference>
<dbReference type="PANTHER" id="PTHR36710:SF1">
    <property type="entry name" value="F14J9.2 PROTEIN"/>
    <property type="match status" value="1"/>
</dbReference>
<evidence type="ECO:0000259" key="5">
    <source>
        <dbReference type="SMART" id="SM00856"/>
    </source>
</evidence>
<proteinExistence type="inferred from homology"/>
<dbReference type="EMBL" id="JAUESC010000384">
    <property type="protein sequence ID" value="KAK0582932.1"/>
    <property type="molecule type" value="Genomic_DNA"/>
</dbReference>
<keyword evidence="2" id="KW-1015">Disulfide bond</keyword>
<dbReference type="PANTHER" id="PTHR36710">
    <property type="entry name" value="PECTINESTERASE INHIBITOR-LIKE"/>
    <property type="match status" value="1"/>
</dbReference>
<dbReference type="InterPro" id="IPR052421">
    <property type="entry name" value="PCW_Enzyme_Inhibitor"/>
</dbReference>
<evidence type="ECO:0000313" key="6">
    <source>
        <dbReference type="EMBL" id="KAK0582932.1"/>
    </source>
</evidence>